<dbReference type="GO" id="GO:0000921">
    <property type="term" value="P:septin ring assembly"/>
    <property type="evidence" value="ECO:0007669"/>
    <property type="project" value="TreeGrafter"/>
</dbReference>
<evidence type="ECO:0000256" key="1">
    <source>
        <dbReference type="ARBA" id="ARBA00004496"/>
    </source>
</evidence>
<evidence type="ECO:0000256" key="4">
    <source>
        <dbReference type="ARBA" id="ARBA00022618"/>
    </source>
</evidence>
<comment type="subcellular location">
    <subcellularLocation>
        <location evidence="1">Cytoplasm</location>
    </subcellularLocation>
</comment>
<dbReference type="GO" id="GO:0005829">
    <property type="term" value="C:cytosol"/>
    <property type="evidence" value="ECO:0007669"/>
    <property type="project" value="TreeGrafter"/>
</dbReference>
<keyword evidence="4" id="KW-0132">Cell division</keyword>
<dbReference type="STRING" id="555088.DealDRAFT_2681"/>
<evidence type="ECO:0000256" key="8">
    <source>
        <dbReference type="ARBA" id="ARBA00026068"/>
    </source>
</evidence>
<sequence length="94" mass="11093">MTHDDNKARVNVKIYGEEYVMRGPNTPEHMLSIAHYVDEKMKEIGQANTRLGINKVAVLTSLNLADELFRARKELQEMKARMEQKNRQEHRNRR</sequence>
<feature type="coiled-coil region" evidence="10">
    <location>
        <begin position="61"/>
        <end position="92"/>
    </location>
</feature>
<dbReference type="EMBL" id="ACJM01000017">
    <property type="protein sequence ID" value="EEG76444.1"/>
    <property type="molecule type" value="Genomic_DNA"/>
</dbReference>
<dbReference type="Pfam" id="PF05164">
    <property type="entry name" value="ZapA"/>
    <property type="match status" value="1"/>
</dbReference>
<organism evidence="11 12">
    <name type="scientific">Dethiobacter alkaliphilus AHT 1</name>
    <dbReference type="NCBI Taxonomy" id="555088"/>
    <lineage>
        <taxon>Bacteria</taxon>
        <taxon>Bacillati</taxon>
        <taxon>Bacillota</taxon>
        <taxon>Dethiobacteria</taxon>
        <taxon>Dethiobacterales</taxon>
        <taxon>Dethiobacteraceae</taxon>
        <taxon>Dethiobacter</taxon>
    </lineage>
</organism>
<dbReference type="PANTHER" id="PTHR34981:SF1">
    <property type="entry name" value="CELL DIVISION PROTEIN ZAPA"/>
    <property type="match status" value="1"/>
</dbReference>
<keyword evidence="6" id="KW-0131">Cell cycle</keyword>
<evidence type="ECO:0000313" key="11">
    <source>
        <dbReference type="EMBL" id="EEG76444.1"/>
    </source>
</evidence>
<accession>C0GJM2</accession>
<keyword evidence="5" id="KW-0717">Septation</keyword>
<dbReference type="InterPro" id="IPR007838">
    <property type="entry name" value="Cell_div_ZapA-like"/>
</dbReference>
<comment type="subunit">
    <text evidence="8">Homodimer. Interacts with FtsZ.</text>
</comment>
<evidence type="ECO:0000256" key="9">
    <source>
        <dbReference type="ARBA" id="ARBA00033158"/>
    </source>
</evidence>
<dbReference type="RefSeq" id="WP_008518332.1">
    <property type="nucleotide sequence ID" value="NZ_ACJM01000017.1"/>
</dbReference>
<reference evidence="11 12" key="1">
    <citation type="submission" date="2009-02" db="EMBL/GenBank/DDBJ databases">
        <title>Sequencing of the draft genome and assembly of Dethiobacter alkaliphilus AHT 1.</title>
        <authorList>
            <consortium name="US DOE Joint Genome Institute (JGI-PGF)"/>
            <person name="Lucas S."/>
            <person name="Copeland A."/>
            <person name="Lapidus A."/>
            <person name="Glavina del Rio T."/>
            <person name="Dalin E."/>
            <person name="Tice H."/>
            <person name="Bruce D."/>
            <person name="Goodwin L."/>
            <person name="Pitluck S."/>
            <person name="Larimer F."/>
            <person name="Land M.L."/>
            <person name="Hauser L."/>
            <person name="Muyzer G."/>
        </authorList>
    </citation>
    <scope>NUCLEOTIDE SEQUENCE [LARGE SCALE GENOMIC DNA]</scope>
    <source>
        <strain evidence="11 12">AHT 1</strain>
    </source>
</reference>
<dbReference type="InterPro" id="IPR053712">
    <property type="entry name" value="Bac_CellDiv_Activator"/>
</dbReference>
<keyword evidence="12" id="KW-1185">Reference proteome</keyword>
<dbReference type="Proteomes" id="UP000006443">
    <property type="component" value="Unassembled WGS sequence"/>
</dbReference>
<dbReference type="GO" id="GO:0030428">
    <property type="term" value="C:cell septum"/>
    <property type="evidence" value="ECO:0007669"/>
    <property type="project" value="TreeGrafter"/>
</dbReference>
<evidence type="ECO:0000256" key="5">
    <source>
        <dbReference type="ARBA" id="ARBA00023210"/>
    </source>
</evidence>
<keyword evidence="3" id="KW-0963">Cytoplasm</keyword>
<dbReference type="GO" id="GO:0043093">
    <property type="term" value="P:FtsZ-dependent cytokinesis"/>
    <property type="evidence" value="ECO:0007669"/>
    <property type="project" value="TreeGrafter"/>
</dbReference>
<dbReference type="GO" id="GO:0032153">
    <property type="term" value="C:cell division site"/>
    <property type="evidence" value="ECO:0007669"/>
    <property type="project" value="TreeGrafter"/>
</dbReference>
<dbReference type="PANTHER" id="PTHR34981">
    <property type="entry name" value="CELL DIVISION PROTEIN ZAPA"/>
    <property type="match status" value="1"/>
</dbReference>
<dbReference type="InterPro" id="IPR036192">
    <property type="entry name" value="Cell_div_ZapA-like_sf"/>
</dbReference>
<name>C0GJM2_DETAL</name>
<keyword evidence="10" id="KW-0175">Coiled coil</keyword>
<dbReference type="SUPFAM" id="SSF102829">
    <property type="entry name" value="Cell division protein ZapA-like"/>
    <property type="match status" value="1"/>
</dbReference>
<protein>
    <recommendedName>
        <fullName evidence="2">Cell division protein ZapA</fullName>
    </recommendedName>
    <alternativeName>
        <fullName evidence="9">Z ring-associated protein ZapA</fullName>
    </alternativeName>
</protein>
<dbReference type="OrthoDB" id="9808604at2"/>
<dbReference type="GO" id="GO:0000917">
    <property type="term" value="P:division septum assembly"/>
    <property type="evidence" value="ECO:0007669"/>
    <property type="project" value="UniProtKB-KW"/>
</dbReference>
<proteinExistence type="predicted"/>
<evidence type="ECO:0000313" key="12">
    <source>
        <dbReference type="Proteomes" id="UP000006443"/>
    </source>
</evidence>
<comment type="function">
    <text evidence="7">Activator of cell division through the inhibition of FtsZ GTPase activity, therefore promoting FtsZ assembly into bundles of protofilaments necessary for the formation of the division Z ring. It is recruited early at mid-cell but it is not essential for cell division.</text>
</comment>
<evidence type="ECO:0000256" key="10">
    <source>
        <dbReference type="SAM" id="Coils"/>
    </source>
</evidence>
<dbReference type="eggNOG" id="COG3027">
    <property type="taxonomic scope" value="Bacteria"/>
</dbReference>
<evidence type="ECO:0000256" key="3">
    <source>
        <dbReference type="ARBA" id="ARBA00022490"/>
    </source>
</evidence>
<dbReference type="Gene3D" id="6.10.250.790">
    <property type="match status" value="1"/>
</dbReference>
<evidence type="ECO:0000256" key="2">
    <source>
        <dbReference type="ARBA" id="ARBA00015195"/>
    </source>
</evidence>
<dbReference type="AlphaFoldDB" id="C0GJM2"/>
<evidence type="ECO:0000256" key="7">
    <source>
        <dbReference type="ARBA" id="ARBA00024910"/>
    </source>
</evidence>
<comment type="caution">
    <text evidence="11">The sequence shown here is derived from an EMBL/GenBank/DDBJ whole genome shotgun (WGS) entry which is preliminary data.</text>
</comment>
<evidence type="ECO:0000256" key="6">
    <source>
        <dbReference type="ARBA" id="ARBA00023306"/>
    </source>
</evidence>
<gene>
    <name evidence="11" type="ORF">DealDRAFT_2681</name>
</gene>